<reference evidence="4" key="2">
    <citation type="submission" date="2016-11" db="EMBL/GenBank/DDBJ databases">
        <authorList>
            <person name="Jaros S."/>
            <person name="Januszkiewicz K."/>
            <person name="Wedrychowicz H."/>
        </authorList>
    </citation>
    <scope>NUCLEOTIDE SEQUENCE [LARGE SCALE GENOMIC DNA]</scope>
    <source>
        <strain evidence="4">DSM 19729</strain>
    </source>
</reference>
<dbReference type="NCBIfam" id="TIGR04183">
    <property type="entry name" value="Por_Secre_tail"/>
    <property type="match status" value="1"/>
</dbReference>
<organism evidence="4 5">
    <name type="scientific">Flavobacterium granuli</name>
    <dbReference type="NCBI Taxonomy" id="280093"/>
    <lineage>
        <taxon>Bacteria</taxon>
        <taxon>Pseudomonadati</taxon>
        <taxon>Bacteroidota</taxon>
        <taxon>Flavobacteriia</taxon>
        <taxon>Flavobacteriales</taxon>
        <taxon>Flavobacteriaceae</taxon>
        <taxon>Flavobacterium</taxon>
    </lineage>
</organism>
<evidence type="ECO:0000313" key="4">
    <source>
        <dbReference type="EMBL" id="SHH28678.1"/>
    </source>
</evidence>
<evidence type="ECO:0000256" key="1">
    <source>
        <dbReference type="ARBA" id="ARBA00022729"/>
    </source>
</evidence>
<accession>A0A1M5RRE8</accession>
<dbReference type="Pfam" id="PF18676">
    <property type="entry name" value="MBG_2"/>
    <property type="match status" value="10"/>
</dbReference>
<feature type="domain" description="Fibronectin type-III" evidence="2">
    <location>
        <begin position="761"/>
        <end position="857"/>
    </location>
</feature>
<reference evidence="5" key="1">
    <citation type="submission" date="2016-11" db="EMBL/GenBank/DDBJ databases">
        <authorList>
            <person name="Varghese N."/>
            <person name="Submissions S."/>
        </authorList>
    </citation>
    <scope>NUCLEOTIDE SEQUENCE [LARGE SCALE GENOMIC DNA]</scope>
    <source>
        <strain evidence="5">DSM 19729</strain>
    </source>
</reference>
<dbReference type="EMBL" id="FQWO01000010">
    <property type="protein sequence ID" value="SHH28678.1"/>
    <property type="molecule type" value="Genomic_DNA"/>
</dbReference>
<dbReference type="RefSeq" id="WP_072945016.1">
    <property type="nucleotide sequence ID" value="NZ_FQWO01000010.1"/>
</dbReference>
<dbReference type="InterPro" id="IPR026444">
    <property type="entry name" value="Secre_tail"/>
</dbReference>
<protein>
    <recommendedName>
        <fullName evidence="2">Fibronectin type-III domain-containing protein</fullName>
    </recommendedName>
</protein>
<dbReference type="Proteomes" id="UP000237771">
    <property type="component" value="Unassembled WGS sequence"/>
</dbReference>
<evidence type="ECO:0000313" key="3">
    <source>
        <dbReference type="EMBL" id="PRZ22782.1"/>
    </source>
</evidence>
<dbReference type="Gene3D" id="2.60.40.10">
    <property type="entry name" value="Immunoglobulins"/>
    <property type="match status" value="1"/>
</dbReference>
<dbReference type="Gene3D" id="2.120.10.30">
    <property type="entry name" value="TolB, C-terminal domain"/>
    <property type="match status" value="1"/>
</dbReference>
<dbReference type="OrthoDB" id="9805017at2"/>
<dbReference type="EMBL" id="PVUB01000006">
    <property type="protein sequence ID" value="PRZ22782.1"/>
    <property type="molecule type" value="Genomic_DNA"/>
</dbReference>
<dbReference type="InterPro" id="IPR045474">
    <property type="entry name" value="GEVED"/>
</dbReference>
<gene>
    <name evidence="3" type="ORF">BC624_10630</name>
    <name evidence="4" type="ORF">SAMN05443373_11092</name>
</gene>
<dbReference type="PROSITE" id="PS50853">
    <property type="entry name" value="FN3"/>
    <property type="match status" value="1"/>
</dbReference>
<dbReference type="SUPFAM" id="SSF63825">
    <property type="entry name" value="YWTD domain"/>
    <property type="match status" value="1"/>
</dbReference>
<evidence type="ECO:0000259" key="2">
    <source>
        <dbReference type="PROSITE" id="PS50853"/>
    </source>
</evidence>
<dbReference type="InterPro" id="IPR011042">
    <property type="entry name" value="6-blade_b-propeller_TolB-like"/>
</dbReference>
<dbReference type="SMART" id="SM00135">
    <property type="entry name" value="LY"/>
    <property type="match status" value="2"/>
</dbReference>
<dbReference type="InterPro" id="IPR041286">
    <property type="entry name" value="MBG_2"/>
</dbReference>
<evidence type="ECO:0000313" key="6">
    <source>
        <dbReference type="Proteomes" id="UP000237771"/>
    </source>
</evidence>
<dbReference type="InterPro" id="IPR003961">
    <property type="entry name" value="FN3_dom"/>
</dbReference>
<dbReference type="Proteomes" id="UP000184384">
    <property type="component" value="Unassembled WGS sequence"/>
</dbReference>
<dbReference type="Pfam" id="PF18657">
    <property type="entry name" value="YDG"/>
    <property type="match status" value="3"/>
</dbReference>
<dbReference type="InterPro" id="IPR013783">
    <property type="entry name" value="Ig-like_fold"/>
</dbReference>
<evidence type="ECO:0000313" key="5">
    <source>
        <dbReference type="Proteomes" id="UP000184384"/>
    </source>
</evidence>
<dbReference type="InterPro" id="IPR000033">
    <property type="entry name" value="LDLR_classB_rpt"/>
</dbReference>
<keyword evidence="6" id="KW-1185">Reference proteome</keyword>
<dbReference type="STRING" id="280093.SAMN05443373_11092"/>
<reference evidence="3 6" key="3">
    <citation type="submission" date="2018-03" db="EMBL/GenBank/DDBJ databases">
        <title>Genomic Encyclopedia of Archaeal and Bacterial Type Strains, Phase II (KMG-II): from individual species to whole genera.</title>
        <authorList>
            <person name="Goeker M."/>
        </authorList>
    </citation>
    <scope>NUCLEOTIDE SEQUENCE [LARGE SCALE GENOMIC DNA]</scope>
    <source>
        <strain evidence="3 6">DSM 17797</strain>
    </source>
</reference>
<dbReference type="InterPro" id="IPR041248">
    <property type="entry name" value="YDG"/>
</dbReference>
<dbReference type="Pfam" id="PF20009">
    <property type="entry name" value="GEVED"/>
    <property type="match status" value="1"/>
</dbReference>
<proteinExistence type="predicted"/>
<name>A0A1M5RRE8_9FLAO</name>
<keyword evidence="1" id="KW-0732">Signal</keyword>
<sequence>MKQNYSNFPFFINQFRVLFKSKLNLLTNRKLSINLIFLFCLLSLQLKAQTYCTPAISNTGVYINSLQFNYGTPSQSYISNGNSGYTATLGSSSGNLNQYHYSSFFHSINNSTGSAKQVNLKGYADWNNDGDFDDLLEIFLNYNTSVPPNSSSTTGGGIVPELAAIPGNIRIRFVLKGGTDTATACGTAEEVEDYYMVVQANVAPVLNTSLTNTLSSIKSTDTNNEGFYINELVDMNEPTAHLITDADDRNTTFQTAVPRGIAIYNQTAINGTWQYKVGSGSWANFGSVSASNALHLLADASLTPYQNKTKIRFVPTGVGTPTFDFRAWDGTNGLNYNGTFHVISTTGGTTAYSTTTTSANLPVLLGSDFDGTKMYLVNDHADQQLFSADINRTTGTVTQPNTLLSGSDTYKGFDIAIDETNGKIYWSNADYSNVSYCNLDGTGVGTIANADESGLTGVAVGGNKLYYSGYSGIQVSNLDGSSKAAVSFDMLDLCDIGDIEYDNGKLYFVYNTCSDSKYKVIQCNTDGTGLTVLYTTSNYIKGLNVVNGTAYWTENKSSTNEGYLYKKAVSLGSGGSATLVLNEQKTGYNDVFVDSSNSFIYVLDYDPVFSSGHTGLKRMSLTGTGITRLGYYKMNVYSLVFNNSVLSNSPALSTTSLTGFDNVCLNTTSAPNSFTISGTDLTTANITVGALSGYTYSTTAGGTYTSTLNLVQSGGSYSQPIYVKFTPTAVQTYNGNITIGGGGATSTNVATTGSGIACVSTVTTLTVLNITPSGATFSGEVSADGGAAVTERGFVYATSTNPTTSNTKVQDGTGTGAFSEVITGLNASTTYYVRAYAINSVGTSYGNEESFTTSSPPCAGTITIGTIASGAGYAINNGVLTTAGDATVPASVILDYLQNTGNLILQSCNGNIVLATNISGALSTERTLTLKATGNIMFNTGSSIVVSGKALNTVLWSDSDKDKAGAIYLKQSAITTNGGHLWIGGGTQSATPWNGLTVGDGSAYASAIHTFTIGANTNNYKNGITFFKSSVNTDAGNLAVSGIADGVSGVSNGYNGVYMEQSSLVSGSGNIDLKAISTATNNDGSWHYGLLMGTVEDNTTATIASTSGKITILGETDFSEQTYGAGVGLYSFGNANSTVMIKNVSGAIDIKGRLKSTGFNNQYGGIFLFGGGQEQIVSQTGTINLEGTSANSNVAGINQWPGNTNSAIGFDGINPFSGDITFNSNTFINYAGVITANNLELLGSGVVYDFSNSGNNINSLTADTGTIKYLDSNALTLEDINATGEIEIATNEGNLTLAGNLTTTSSSLNAIILNAGKSKNIGVKTGGDILVSGTPIITTGSSGIAKLFSGSEAGSTGLTDLVGDASNTRMVVDETTTTFNPVLVAGNTYALYRVQTKINLTVNSQNLAKSKTYNGTNLASVSNIDLLGIQSGDDVTVTGEATYDNKIAGTSKTITVVYTIGGTDASKYTAPESLVVNDGIILKKELNVSGLIAVDKVYDATKIATVSGTVNLTGIENGDIASLNGTPTYTFADANVGTGISITTAGYMLSGTDAVNYTILQPTFTANVTARTLTVTATATDKTYDGSTMATVALSDDRVNGDILSVSNTTATFNNKNVGVDKTVSIFGITISGADAANYTVNTTATTTADILAKPITVTATASQNKVYGVVDPVFAYSVSPSLVGSDSFTGTLTRNTGENVGTYAITEGSLSAGSNYTISYVSKDFTITAQPITVKATASQTKVYGTTDPIFTYSVSPSLVGSDTFSGALTRATGENIGTYAITQGSLSAGSNYTISYVSKDFTITAQPITVTATASQTKVYGTTDPIFTYSVSPSLVGSDTFSGALTRATGENIGTYAITQGSLSAGSNYTISYVSKDFTIIAKPITVMATAFQTKVYGTTDPTFTYTVSPSLVGSDTFSGALTRATGENIGTYAITQGSLSAGSNYTISYVSKDFTIIAKPITVTATASQTKVYGIVNPVYSYSVSPSLVGSDSFTGVLTRNAGENIGTYAITEGSLSAGSNYTISYVSNDFTITAKPITVTATASQNKVYGVVDPVFAYSVSPSLVGSDTFSGALTRATGENIGTYAITQGSLSAGSNYTISYVSKDFTITAKPITVTATASQSKVYGVVDPVYIYSVSPSLVGSDTFSGALTRATGENIGTYAITQGSLSAGSNYTISYVSKDFTITAQPITVTATASQTKVYGTTDPIFTYSVSPSLVGSDSFTGTLTRNAGENIGTYAITEGSLSAGSNYTISYVSKDFTITAKPITVTATASQTKVYGTTDPIFAYTVSPSLVGVDLFTGMLSRNAGENVGTYAITLGSLSAGSNYTISYVSKDFGITAKPITVSANFSQTKVYGTIDPIFSYSVSPSLVNGDVFTGSLIRTVGNDVGVYAINQGTLSAGLNYTITYVGTDFSITKADQLITWNQAITLGCDGQNSVLLNATSNSGLVVNYTSSNSDVVAVVNGSVISKDYGSASITASQTGNNNYNAAPLVVLPVVNSQPNLIRKQFEDIIFFDNSSKSFKSYTWYKNGVLVPSQTNQYFKESGALNGTYYAVATKLDGTLITSCPLILSPTVEEEYIKIVPNPVKPDATYELLTNVSSSRLQNAHVEVFNMIGVLMENKITSQNSVTLKAPTVEGIYIVRMTLANGKIFTKNLLVKN</sequence>